<name>A0ABX4J6I9_9HYPH</name>
<organism evidence="1 2">
    <name type="scientific">Rhizobium anhuiense</name>
    <dbReference type="NCBI Taxonomy" id="1184720"/>
    <lineage>
        <taxon>Bacteria</taxon>
        <taxon>Pseudomonadati</taxon>
        <taxon>Pseudomonadota</taxon>
        <taxon>Alphaproteobacteria</taxon>
        <taxon>Hyphomicrobiales</taxon>
        <taxon>Rhizobiaceae</taxon>
        <taxon>Rhizobium/Agrobacterium group</taxon>
        <taxon>Rhizobium</taxon>
    </lineage>
</organism>
<evidence type="ECO:0000313" key="1">
    <source>
        <dbReference type="EMBL" id="PDS50839.1"/>
    </source>
</evidence>
<evidence type="ECO:0000313" key="2">
    <source>
        <dbReference type="Proteomes" id="UP000219972"/>
    </source>
</evidence>
<keyword evidence="2" id="KW-1185">Reference proteome</keyword>
<gene>
    <name evidence="1" type="ORF">CO662_15815</name>
</gene>
<sequence length="146" mass="16545">MWSRSKTVDREYAKTIVDYLYDEGDRDIIFFGFIIGVVSFDREDAPYEKSEADRFNHALRLANFLISEGDFSPGKSIRQENGNFRKTLYEDGFEEFRQDLENLFDGGGIDNIDLVAGPWLIKNNIGKSAPTVPNSISELFGDSTIG</sequence>
<evidence type="ECO:0008006" key="3">
    <source>
        <dbReference type="Google" id="ProtNLM"/>
    </source>
</evidence>
<reference evidence="1 2" key="1">
    <citation type="submission" date="2017-09" db="EMBL/GenBank/DDBJ databases">
        <title>Comparative genomics of rhizobia isolated from Phaseolus vulgaris in China.</title>
        <authorList>
            <person name="Tong W."/>
        </authorList>
    </citation>
    <scope>NUCLEOTIDE SEQUENCE [LARGE SCALE GENOMIC DNA]</scope>
    <source>
        <strain evidence="1 2">Y27</strain>
    </source>
</reference>
<accession>A0ABX4J6I9</accession>
<comment type="caution">
    <text evidence="1">The sequence shown here is derived from an EMBL/GenBank/DDBJ whole genome shotgun (WGS) entry which is preliminary data.</text>
</comment>
<proteinExistence type="predicted"/>
<dbReference type="EMBL" id="NWSL01000009">
    <property type="protein sequence ID" value="PDS50839.1"/>
    <property type="molecule type" value="Genomic_DNA"/>
</dbReference>
<protein>
    <recommendedName>
        <fullName evidence="3">DUF3800 domain-containing protein</fullName>
    </recommendedName>
</protein>
<dbReference type="Proteomes" id="UP000219972">
    <property type="component" value="Unassembled WGS sequence"/>
</dbReference>